<proteinExistence type="predicted"/>
<dbReference type="GO" id="GO:0000155">
    <property type="term" value="F:phosphorelay sensor kinase activity"/>
    <property type="evidence" value="ECO:0007669"/>
    <property type="project" value="InterPro"/>
</dbReference>
<dbReference type="Proteomes" id="UP000246145">
    <property type="component" value="Unassembled WGS sequence"/>
</dbReference>
<dbReference type="STRING" id="1231391.GCA_000308195_03061"/>
<keyword evidence="10" id="KW-1133">Transmembrane helix</keyword>
<dbReference type="GO" id="GO:0007234">
    <property type="term" value="P:osmosensory signaling via phosphorelay pathway"/>
    <property type="evidence" value="ECO:0007669"/>
    <property type="project" value="TreeGrafter"/>
</dbReference>
<evidence type="ECO:0000256" key="3">
    <source>
        <dbReference type="ARBA" id="ARBA00012438"/>
    </source>
</evidence>
<dbReference type="GO" id="GO:0005524">
    <property type="term" value="F:ATP binding"/>
    <property type="evidence" value="ECO:0007669"/>
    <property type="project" value="UniProtKB-KW"/>
</dbReference>
<evidence type="ECO:0000256" key="5">
    <source>
        <dbReference type="ARBA" id="ARBA00022679"/>
    </source>
</evidence>
<name>A0A2U1CSG7_9BURK</name>
<evidence type="ECO:0000256" key="2">
    <source>
        <dbReference type="ARBA" id="ARBA00004429"/>
    </source>
</evidence>
<evidence type="ECO:0000256" key="1">
    <source>
        <dbReference type="ARBA" id="ARBA00000085"/>
    </source>
</evidence>
<dbReference type="Pfam" id="PF00512">
    <property type="entry name" value="HisKA"/>
    <property type="match status" value="1"/>
</dbReference>
<dbReference type="InterPro" id="IPR007890">
    <property type="entry name" value="CHASE2"/>
</dbReference>
<comment type="catalytic activity">
    <reaction evidence="1">
        <text>ATP + protein L-histidine = ADP + protein N-phospho-L-histidine.</text>
        <dbReference type="EC" id="2.7.13.3"/>
    </reaction>
</comment>
<dbReference type="Pfam" id="PF02518">
    <property type="entry name" value="HATPase_c"/>
    <property type="match status" value="1"/>
</dbReference>
<dbReference type="EC" id="2.7.13.3" evidence="3"/>
<evidence type="ECO:0000256" key="4">
    <source>
        <dbReference type="ARBA" id="ARBA00022553"/>
    </source>
</evidence>
<keyword evidence="10" id="KW-0472">Membrane</keyword>
<dbReference type="EMBL" id="QEKO01000001">
    <property type="protein sequence ID" value="PVY68809.1"/>
    <property type="molecule type" value="Genomic_DNA"/>
</dbReference>
<feature type="transmembrane region" description="Helical" evidence="10">
    <location>
        <begin position="323"/>
        <end position="341"/>
    </location>
</feature>
<evidence type="ECO:0000313" key="13">
    <source>
        <dbReference type="Proteomes" id="UP000246145"/>
    </source>
</evidence>
<feature type="transmembrane region" description="Helical" evidence="10">
    <location>
        <begin position="21"/>
        <end position="41"/>
    </location>
</feature>
<dbReference type="GO" id="GO:0005886">
    <property type="term" value="C:plasma membrane"/>
    <property type="evidence" value="ECO:0007669"/>
    <property type="project" value="UniProtKB-SubCell"/>
</dbReference>
<sequence>MPTSAASAQGEKNGLQRRLRIEWLVTVPVLMSLTFFLSYFGQHFGMKRLDHLLYDRTMAMATHQPSEDIVIVALDDASIRELGYWPWRRSVHARLLERLEGARAVGMDIVLSDPNPAYPDDDAALARAMREHGRVVLPLVLDQDNAQKPLPVLAEAASSMGYINAHMDADSVVRSMRLRQQASGVPVEHFVLAMLDSGSEAGRPARLRELDDRPRLISYAGYPGSFTMYPYARVLDGSVLPSAFEGKYVLVGAWAAALGDTLSVPLSKSGEPMAGVEILANGLQNALENRWIRTPDRLQSALWSMLPVLLVCLALRRLSPRKSFFFMLIIVALIFIANWLSMRHAGVWVDSSAALIGIVLAYPVWNWRMQEATLRQVDAELDQLYEQNLMQAQLPPESGVAAGGASLPERMVKLHGAMGMLRQAIGQREEALRFLSHDMRSPQNAILALTQLQRYGKAPLAQPELLERIDRCASRTLGLVDGFVQLARAESTVLDFQDIDLGELLHSICDERWPMARRRRIVVAVDAASGAAHMMADGEMLGRALGNLVDNAIQYSPDGAQVLCRLYARAGGWVVAVKDQGRGMTAEQQMRLFEPFRRFDVDAPGNPDGSGLGLALVRTVVLRHGGRIEVESARGKGSVFKVSLPGRPDSGASR</sequence>
<protein>
    <recommendedName>
        <fullName evidence="3">histidine kinase</fullName>
        <ecNumber evidence="3">2.7.13.3</ecNumber>
    </recommendedName>
</protein>
<dbReference type="GO" id="GO:0000156">
    <property type="term" value="F:phosphorelay response regulator activity"/>
    <property type="evidence" value="ECO:0007669"/>
    <property type="project" value="TreeGrafter"/>
</dbReference>
<dbReference type="PANTHER" id="PTHR42878:SF7">
    <property type="entry name" value="SENSOR HISTIDINE KINASE GLRK"/>
    <property type="match status" value="1"/>
</dbReference>
<dbReference type="OrthoDB" id="9806704at2"/>
<dbReference type="RefSeq" id="WP_116517800.1">
    <property type="nucleotide sequence ID" value="NZ_JACCEX010000001.1"/>
</dbReference>
<dbReference type="Gene3D" id="1.10.287.130">
    <property type="match status" value="1"/>
</dbReference>
<feature type="transmembrane region" description="Helical" evidence="10">
    <location>
        <begin position="347"/>
        <end position="365"/>
    </location>
</feature>
<dbReference type="SMART" id="SM01080">
    <property type="entry name" value="CHASE2"/>
    <property type="match status" value="1"/>
</dbReference>
<keyword evidence="8" id="KW-0067">ATP-binding</keyword>
<comment type="subcellular location">
    <subcellularLocation>
        <location evidence="2">Cell inner membrane</location>
        <topology evidence="2">Multi-pass membrane protein</topology>
    </subcellularLocation>
</comment>
<organism evidence="12 13">
    <name type="scientific">Pusillimonas noertemannii</name>
    <dbReference type="NCBI Taxonomy" id="305977"/>
    <lineage>
        <taxon>Bacteria</taxon>
        <taxon>Pseudomonadati</taxon>
        <taxon>Pseudomonadota</taxon>
        <taxon>Betaproteobacteria</taxon>
        <taxon>Burkholderiales</taxon>
        <taxon>Alcaligenaceae</taxon>
        <taxon>Pusillimonas</taxon>
    </lineage>
</organism>
<dbReference type="InterPro" id="IPR036890">
    <property type="entry name" value="HATPase_C_sf"/>
</dbReference>
<dbReference type="SUPFAM" id="SSF47384">
    <property type="entry name" value="Homodimeric domain of signal transducing histidine kinase"/>
    <property type="match status" value="1"/>
</dbReference>
<dbReference type="InterPro" id="IPR036097">
    <property type="entry name" value="HisK_dim/P_sf"/>
</dbReference>
<comment type="caution">
    <text evidence="12">The sequence shown here is derived from an EMBL/GenBank/DDBJ whole genome shotgun (WGS) entry which is preliminary data.</text>
</comment>
<gene>
    <name evidence="12" type="ORF">C7440_1220</name>
</gene>
<dbReference type="InterPro" id="IPR005467">
    <property type="entry name" value="His_kinase_dom"/>
</dbReference>
<dbReference type="AlphaFoldDB" id="A0A2U1CSG7"/>
<dbReference type="Pfam" id="PF05226">
    <property type="entry name" value="CHASE2"/>
    <property type="match status" value="1"/>
</dbReference>
<dbReference type="SUPFAM" id="SSF55874">
    <property type="entry name" value="ATPase domain of HSP90 chaperone/DNA topoisomerase II/histidine kinase"/>
    <property type="match status" value="1"/>
</dbReference>
<dbReference type="PROSITE" id="PS50109">
    <property type="entry name" value="HIS_KIN"/>
    <property type="match status" value="1"/>
</dbReference>
<dbReference type="PANTHER" id="PTHR42878">
    <property type="entry name" value="TWO-COMPONENT HISTIDINE KINASE"/>
    <property type="match status" value="1"/>
</dbReference>
<dbReference type="CDD" id="cd00082">
    <property type="entry name" value="HisKA"/>
    <property type="match status" value="1"/>
</dbReference>
<evidence type="ECO:0000256" key="8">
    <source>
        <dbReference type="ARBA" id="ARBA00022840"/>
    </source>
</evidence>
<dbReference type="SMART" id="SM00388">
    <property type="entry name" value="HisKA"/>
    <property type="match status" value="1"/>
</dbReference>
<keyword evidence="9" id="KW-0902">Two-component regulatory system</keyword>
<keyword evidence="7 12" id="KW-0418">Kinase</keyword>
<dbReference type="InterPro" id="IPR003594">
    <property type="entry name" value="HATPase_dom"/>
</dbReference>
<reference evidence="12 13" key="1">
    <citation type="submission" date="2018-04" db="EMBL/GenBank/DDBJ databases">
        <title>Genomic Encyclopedia of Type Strains, Phase IV (KMG-IV): sequencing the most valuable type-strain genomes for metagenomic binning, comparative biology and taxonomic classification.</title>
        <authorList>
            <person name="Goeker M."/>
        </authorList>
    </citation>
    <scope>NUCLEOTIDE SEQUENCE [LARGE SCALE GENOMIC DNA]</scope>
    <source>
        <strain evidence="12 13">DSM 10065</strain>
    </source>
</reference>
<keyword evidence="4" id="KW-0597">Phosphoprotein</keyword>
<dbReference type="FunFam" id="3.30.565.10:FF:000006">
    <property type="entry name" value="Sensor histidine kinase WalK"/>
    <property type="match status" value="1"/>
</dbReference>
<evidence type="ECO:0000313" key="12">
    <source>
        <dbReference type="EMBL" id="PVY68809.1"/>
    </source>
</evidence>
<evidence type="ECO:0000256" key="6">
    <source>
        <dbReference type="ARBA" id="ARBA00022741"/>
    </source>
</evidence>
<dbReference type="GO" id="GO:0030295">
    <property type="term" value="F:protein kinase activator activity"/>
    <property type="evidence" value="ECO:0007669"/>
    <property type="project" value="TreeGrafter"/>
</dbReference>
<dbReference type="Gene3D" id="3.30.565.10">
    <property type="entry name" value="Histidine kinase-like ATPase, C-terminal domain"/>
    <property type="match status" value="1"/>
</dbReference>
<evidence type="ECO:0000256" key="9">
    <source>
        <dbReference type="ARBA" id="ARBA00023012"/>
    </source>
</evidence>
<dbReference type="CDD" id="cd00075">
    <property type="entry name" value="HATPase"/>
    <property type="match status" value="1"/>
</dbReference>
<evidence type="ECO:0000259" key="11">
    <source>
        <dbReference type="PROSITE" id="PS50109"/>
    </source>
</evidence>
<dbReference type="PRINTS" id="PR00344">
    <property type="entry name" value="BCTRLSENSOR"/>
</dbReference>
<keyword evidence="5" id="KW-0808">Transferase</keyword>
<dbReference type="InterPro" id="IPR050351">
    <property type="entry name" value="BphY/WalK/GraS-like"/>
</dbReference>
<feature type="domain" description="Histidine kinase" evidence="11">
    <location>
        <begin position="434"/>
        <end position="648"/>
    </location>
</feature>
<keyword evidence="13" id="KW-1185">Reference proteome</keyword>
<accession>A0A2U1CSG7</accession>
<evidence type="ECO:0000256" key="10">
    <source>
        <dbReference type="SAM" id="Phobius"/>
    </source>
</evidence>
<keyword evidence="6" id="KW-0547">Nucleotide-binding</keyword>
<evidence type="ECO:0000256" key="7">
    <source>
        <dbReference type="ARBA" id="ARBA00022777"/>
    </source>
</evidence>
<dbReference type="SMART" id="SM00387">
    <property type="entry name" value="HATPase_c"/>
    <property type="match status" value="1"/>
</dbReference>
<dbReference type="InterPro" id="IPR003661">
    <property type="entry name" value="HisK_dim/P_dom"/>
</dbReference>
<dbReference type="InterPro" id="IPR004358">
    <property type="entry name" value="Sig_transdc_His_kin-like_C"/>
</dbReference>
<keyword evidence="10" id="KW-0812">Transmembrane</keyword>